<comment type="similarity">
    <text evidence="2 14 16">Belongs to the thiolase-like superfamily. Beta-ketoacyl-ACP synthases family.</text>
</comment>
<dbReference type="InterPro" id="IPR014031">
    <property type="entry name" value="Ketoacyl_synth_C"/>
</dbReference>
<dbReference type="EC" id="2.3.1.179" evidence="3 14"/>
<dbReference type="CDD" id="cd00834">
    <property type="entry name" value="KAS_I_II"/>
    <property type="match status" value="1"/>
</dbReference>
<dbReference type="PROSITE" id="PS52004">
    <property type="entry name" value="KS3_2"/>
    <property type="match status" value="1"/>
</dbReference>
<sequence>MNKRVVITGLGVVSPVGIGKESFWNALISGESGIGPVTRFDTSALPTRVAGEVKDFQPTQYLDRKEARRMDRFAQFAVASAKMALEDGKVDQEQVNKERIGVVLGCGIGGMETFEDQARVLFEKGPGRVSPFFVPMMISNMAAGHVSMQLGLKGPSETVVTACASATNACGSAFRLVQRGECDMILTGGTEASIEPLAFAGFCAMKAMSTHNDDPKRASRPFDKSRTGFVMGEGAGILLFEELEHALARGAHIYAEVIGYGCTSDAHHITDPAPNGEGAARAMAKALGDGGVKPEEVSYINAHGTGTEKNDYYETMAIKTIFGEKAKEIAISSTKSMTGHLLGAAGAIEVMASALAINTDTVPPTINLEEPGEGCDLDYTANEARKLPVDVAISNTFGFGGHNATIVMRKYKE</sequence>
<dbReference type="InterPro" id="IPR017568">
    <property type="entry name" value="3-oxoacyl-ACP_synth-2"/>
</dbReference>
<keyword evidence="7" id="KW-0276">Fatty acid metabolism</keyword>
<gene>
    <name evidence="18" type="primary">fabF</name>
    <name evidence="18" type="ORF">FTV88_2021</name>
</gene>
<organism evidence="18 19">
    <name type="scientific">Heliorestis convoluta</name>
    <dbReference type="NCBI Taxonomy" id="356322"/>
    <lineage>
        <taxon>Bacteria</taxon>
        <taxon>Bacillati</taxon>
        <taxon>Bacillota</taxon>
        <taxon>Clostridia</taxon>
        <taxon>Eubacteriales</taxon>
        <taxon>Heliobacteriaceae</taxon>
        <taxon>Heliorestis</taxon>
    </lineage>
</organism>
<comment type="pathway">
    <text evidence="1 14">Lipid metabolism; fatty acid biosynthesis.</text>
</comment>
<proteinExistence type="inferred from homology"/>
<evidence type="ECO:0000256" key="10">
    <source>
        <dbReference type="ARBA" id="ARBA00023315"/>
    </source>
</evidence>
<reference evidence="19" key="1">
    <citation type="submission" date="2019-11" db="EMBL/GenBank/DDBJ databases">
        <title>Genome sequence of Heliorestis convoluta strain HH, an alkaliphilic and minimalistic phototrophic bacterium from a soda lake in Egypt.</title>
        <authorList>
            <person name="Dewey E.D."/>
            <person name="Stokes L.M."/>
            <person name="Burchell B.M."/>
            <person name="Shaffer K.N."/>
            <person name="Huntington A.M."/>
            <person name="Baker J.M."/>
            <person name="Nadendla S."/>
            <person name="Giglio M.G."/>
            <person name="Touchman J.W."/>
            <person name="Blankenship R.E."/>
            <person name="Madigan M.T."/>
            <person name="Sattley W.M."/>
        </authorList>
    </citation>
    <scope>NUCLEOTIDE SEQUENCE [LARGE SCALE GENOMIC DNA]</scope>
    <source>
        <strain evidence="19">HH</strain>
    </source>
</reference>
<evidence type="ECO:0000256" key="5">
    <source>
        <dbReference type="ARBA" id="ARBA00022516"/>
    </source>
</evidence>
<dbReference type="OrthoDB" id="9808669at2"/>
<dbReference type="NCBIfam" id="NF005589">
    <property type="entry name" value="PRK07314.1"/>
    <property type="match status" value="1"/>
</dbReference>
<dbReference type="PANTHER" id="PTHR11712">
    <property type="entry name" value="POLYKETIDE SYNTHASE-RELATED"/>
    <property type="match status" value="1"/>
</dbReference>
<dbReference type="GO" id="GO:0004315">
    <property type="term" value="F:3-oxoacyl-[acyl-carrier-protein] synthase activity"/>
    <property type="evidence" value="ECO:0007669"/>
    <property type="project" value="UniProtKB-UniRule"/>
</dbReference>
<feature type="domain" description="Ketosynthase family 3 (KS3)" evidence="17">
    <location>
        <begin position="2"/>
        <end position="410"/>
    </location>
</feature>
<comment type="catalytic activity">
    <reaction evidence="12 14">
        <text>(9Z)-hexadecenoyl-[ACP] + malonyl-[ACP] + H(+) = 3-oxo-(11Z)-octadecenoyl-[ACP] + holo-[ACP] + CO2</text>
        <dbReference type="Rhea" id="RHEA:55040"/>
        <dbReference type="Rhea" id="RHEA-COMP:9623"/>
        <dbReference type="Rhea" id="RHEA-COMP:9685"/>
        <dbReference type="Rhea" id="RHEA-COMP:10800"/>
        <dbReference type="Rhea" id="RHEA-COMP:14074"/>
        <dbReference type="ChEBI" id="CHEBI:15378"/>
        <dbReference type="ChEBI" id="CHEBI:16526"/>
        <dbReference type="ChEBI" id="CHEBI:64479"/>
        <dbReference type="ChEBI" id="CHEBI:78449"/>
        <dbReference type="ChEBI" id="CHEBI:83989"/>
        <dbReference type="ChEBI" id="CHEBI:138538"/>
        <dbReference type="EC" id="2.3.1.179"/>
    </reaction>
</comment>
<dbReference type="UniPathway" id="UPA00094"/>
<keyword evidence="6 14" id="KW-0808">Transferase</keyword>
<evidence type="ECO:0000256" key="2">
    <source>
        <dbReference type="ARBA" id="ARBA00008467"/>
    </source>
</evidence>
<evidence type="ECO:0000256" key="12">
    <source>
        <dbReference type="ARBA" id="ARBA00047318"/>
    </source>
</evidence>
<evidence type="ECO:0000256" key="13">
    <source>
        <dbReference type="ARBA" id="ARBA00047659"/>
    </source>
</evidence>
<evidence type="ECO:0000256" key="9">
    <source>
        <dbReference type="ARBA" id="ARBA00023160"/>
    </source>
</evidence>
<dbReference type="SMART" id="SM00825">
    <property type="entry name" value="PKS_KS"/>
    <property type="match status" value="1"/>
</dbReference>
<dbReference type="RefSeq" id="WP_153725372.1">
    <property type="nucleotide sequence ID" value="NZ_CP045875.1"/>
</dbReference>
<feature type="active site" description="For beta-ketoacyl synthase activity" evidence="15">
    <location>
        <position position="163"/>
    </location>
</feature>
<dbReference type="NCBIfam" id="NF004970">
    <property type="entry name" value="PRK06333.1"/>
    <property type="match status" value="1"/>
</dbReference>
<dbReference type="NCBIfam" id="TIGR03150">
    <property type="entry name" value="fabF"/>
    <property type="match status" value="1"/>
</dbReference>
<evidence type="ECO:0000256" key="16">
    <source>
        <dbReference type="RuleBase" id="RU003694"/>
    </source>
</evidence>
<keyword evidence="10 14" id="KW-0012">Acyltransferase</keyword>
<evidence type="ECO:0000256" key="14">
    <source>
        <dbReference type="PIRNR" id="PIRNR000447"/>
    </source>
</evidence>
<keyword evidence="8" id="KW-0443">Lipid metabolism</keyword>
<dbReference type="Gene3D" id="3.40.47.10">
    <property type="match status" value="1"/>
</dbReference>
<evidence type="ECO:0000256" key="6">
    <source>
        <dbReference type="ARBA" id="ARBA00022679"/>
    </source>
</evidence>
<evidence type="ECO:0000256" key="11">
    <source>
        <dbReference type="ARBA" id="ARBA00024006"/>
    </source>
</evidence>
<dbReference type="InterPro" id="IPR000794">
    <property type="entry name" value="Beta-ketoacyl_synthase"/>
</dbReference>
<dbReference type="KEGG" id="hcv:FTV88_2021"/>
<dbReference type="PIRSF" id="PIRSF000447">
    <property type="entry name" value="KAS_II"/>
    <property type="match status" value="1"/>
</dbReference>
<evidence type="ECO:0000313" key="18">
    <source>
        <dbReference type="EMBL" id="QGG48119.1"/>
    </source>
</evidence>
<dbReference type="GO" id="GO:0006633">
    <property type="term" value="P:fatty acid biosynthetic process"/>
    <property type="evidence" value="ECO:0007669"/>
    <property type="project" value="UniProtKB-UniRule"/>
</dbReference>
<dbReference type="PANTHER" id="PTHR11712:SF336">
    <property type="entry name" value="3-OXOACYL-[ACYL-CARRIER-PROTEIN] SYNTHASE, MITOCHONDRIAL"/>
    <property type="match status" value="1"/>
</dbReference>
<dbReference type="GO" id="GO:0005829">
    <property type="term" value="C:cytosol"/>
    <property type="evidence" value="ECO:0007669"/>
    <property type="project" value="TreeGrafter"/>
</dbReference>
<name>A0A5Q2N2M2_9FIRM</name>
<dbReference type="InterPro" id="IPR014030">
    <property type="entry name" value="Ketoacyl_synth_N"/>
</dbReference>
<dbReference type="SUPFAM" id="SSF53901">
    <property type="entry name" value="Thiolase-like"/>
    <property type="match status" value="2"/>
</dbReference>
<evidence type="ECO:0000256" key="15">
    <source>
        <dbReference type="PIRSR" id="PIRSR000447-1"/>
    </source>
</evidence>
<evidence type="ECO:0000313" key="19">
    <source>
        <dbReference type="Proteomes" id="UP000366051"/>
    </source>
</evidence>
<accession>A0A5Q2N2M2</accession>
<dbReference type="FunFam" id="3.40.47.10:FF:000009">
    <property type="entry name" value="3-oxoacyl-[acyl-carrier-protein] synthase 2"/>
    <property type="match status" value="1"/>
</dbReference>
<dbReference type="EMBL" id="CP045875">
    <property type="protein sequence ID" value="QGG48119.1"/>
    <property type="molecule type" value="Genomic_DNA"/>
</dbReference>
<dbReference type="Proteomes" id="UP000366051">
    <property type="component" value="Chromosome"/>
</dbReference>
<evidence type="ECO:0000256" key="1">
    <source>
        <dbReference type="ARBA" id="ARBA00005194"/>
    </source>
</evidence>
<evidence type="ECO:0000256" key="4">
    <source>
        <dbReference type="ARBA" id="ARBA00014657"/>
    </source>
</evidence>
<evidence type="ECO:0000256" key="7">
    <source>
        <dbReference type="ARBA" id="ARBA00022832"/>
    </source>
</evidence>
<dbReference type="Pfam" id="PF00109">
    <property type="entry name" value="ketoacyl-synt"/>
    <property type="match status" value="1"/>
</dbReference>
<dbReference type="InterPro" id="IPR016039">
    <property type="entry name" value="Thiolase-like"/>
</dbReference>
<dbReference type="AlphaFoldDB" id="A0A5Q2N2M2"/>
<keyword evidence="5 14" id="KW-0444">Lipid biosynthesis</keyword>
<evidence type="ECO:0000256" key="8">
    <source>
        <dbReference type="ARBA" id="ARBA00023098"/>
    </source>
</evidence>
<comment type="catalytic activity">
    <reaction evidence="13 14">
        <text>a fatty acyl-[ACP] + malonyl-[ACP] + H(+) = a 3-oxoacyl-[ACP] + holo-[ACP] + CO2</text>
        <dbReference type="Rhea" id="RHEA:22836"/>
        <dbReference type="Rhea" id="RHEA-COMP:9623"/>
        <dbReference type="Rhea" id="RHEA-COMP:9685"/>
        <dbReference type="Rhea" id="RHEA-COMP:9916"/>
        <dbReference type="Rhea" id="RHEA-COMP:14125"/>
        <dbReference type="ChEBI" id="CHEBI:15378"/>
        <dbReference type="ChEBI" id="CHEBI:16526"/>
        <dbReference type="ChEBI" id="CHEBI:64479"/>
        <dbReference type="ChEBI" id="CHEBI:78449"/>
        <dbReference type="ChEBI" id="CHEBI:78776"/>
        <dbReference type="ChEBI" id="CHEBI:138651"/>
    </reaction>
</comment>
<keyword evidence="19" id="KW-1185">Reference proteome</keyword>
<evidence type="ECO:0000259" key="17">
    <source>
        <dbReference type="PROSITE" id="PS52004"/>
    </source>
</evidence>
<dbReference type="InterPro" id="IPR020841">
    <property type="entry name" value="PKS_Beta-ketoAc_synthase_dom"/>
</dbReference>
<keyword evidence="9 14" id="KW-0275">Fatty acid biosynthesis</keyword>
<dbReference type="Pfam" id="PF02801">
    <property type="entry name" value="Ketoacyl-synt_C"/>
    <property type="match status" value="1"/>
</dbReference>
<evidence type="ECO:0000256" key="3">
    <source>
        <dbReference type="ARBA" id="ARBA00012356"/>
    </source>
</evidence>
<comment type="function">
    <text evidence="11 14">Involved in the type II fatty acid elongation cycle. Catalyzes the elongation of a wide range of acyl-ACP by the addition of two carbons from malonyl-ACP to an acyl acceptor. Can efficiently catalyze the conversion of palmitoleoyl-ACP (cis-hexadec-9-enoyl-ACP) to cis-vaccenoyl-ACP (cis-octadec-11-enoyl-ACP), an essential step in the thermal regulation of fatty acid composition.</text>
</comment>
<protein>
    <recommendedName>
        <fullName evidence="4 14">3-oxoacyl-[acyl-carrier-protein] synthase 2</fullName>
        <ecNumber evidence="3 14">2.3.1.179</ecNumber>
    </recommendedName>
</protein>